<protein>
    <recommendedName>
        <fullName evidence="4">No apical meristem-associated C-terminal domain-containing protein</fullName>
    </recommendedName>
</protein>
<evidence type="ECO:0000256" key="1">
    <source>
        <dbReference type="SAM" id="MobiDB-lite"/>
    </source>
</evidence>
<evidence type="ECO:0000313" key="3">
    <source>
        <dbReference type="Proteomes" id="UP000428333"/>
    </source>
</evidence>
<reference evidence="2 3" key="1">
    <citation type="journal article" date="2019" name="Genome Biol. Evol.">
        <title>The Rhododendron genome and chromosomal organization provide insight into shared whole-genome duplications across the heath family (Ericaceae).</title>
        <authorList>
            <person name="Soza V.L."/>
            <person name="Lindsley D."/>
            <person name="Waalkes A."/>
            <person name="Ramage E."/>
            <person name="Patwardhan R.P."/>
            <person name="Burton J.N."/>
            <person name="Adey A."/>
            <person name="Kumar A."/>
            <person name="Qiu R."/>
            <person name="Shendure J."/>
            <person name="Hall B."/>
        </authorList>
    </citation>
    <scope>NUCLEOTIDE SEQUENCE [LARGE SCALE GENOMIC DNA]</scope>
    <source>
        <strain evidence="2">RSF 1966-606</strain>
    </source>
</reference>
<proteinExistence type="predicted"/>
<feature type="region of interest" description="Disordered" evidence="1">
    <location>
        <begin position="63"/>
        <end position="114"/>
    </location>
</feature>
<name>A0A6A4LSP2_9ERIC</name>
<sequence>MDEEVKSKKSRETGTFTGEAWKRIMSELIRLTGLINLRGNSKKKGMPYYHELCRVFGDTSTTGAHAHPSNKVPSSSDSSDPEFQFKDEPEVESAEGSKAKPKAKNKKRDSFSKHFNGVSGSMSIREVGIGPLTAEMKECQALLNTMDDLDEDSYKKVLEKLHGDVLWRQMFMDMSEKRRIAWIKKL</sequence>
<dbReference type="Proteomes" id="UP000428333">
    <property type="component" value="Linkage Group LG05"/>
</dbReference>
<dbReference type="OrthoDB" id="686198at2759"/>
<keyword evidence="3" id="KW-1185">Reference proteome</keyword>
<accession>A0A6A4LSP2</accession>
<evidence type="ECO:0000313" key="2">
    <source>
        <dbReference type="EMBL" id="KAE9459174.1"/>
    </source>
</evidence>
<gene>
    <name evidence="2" type="ORF">C3L33_08920</name>
</gene>
<comment type="caution">
    <text evidence="2">The sequence shown here is derived from an EMBL/GenBank/DDBJ whole genome shotgun (WGS) entry which is preliminary data.</text>
</comment>
<dbReference type="EMBL" id="QEFC01001192">
    <property type="protein sequence ID" value="KAE9459174.1"/>
    <property type="molecule type" value="Genomic_DNA"/>
</dbReference>
<evidence type="ECO:0008006" key="4">
    <source>
        <dbReference type="Google" id="ProtNLM"/>
    </source>
</evidence>
<dbReference type="AlphaFoldDB" id="A0A6A4LSP2"/>
<dbReference type="PANTHER" id="PTHR47584">
    <property type="match status" value="1"/>
</dbReference>
<dbReference type="PANTHER" id="PTHR47584:SF14">
    <property type="entry name" value="L10-INTERACTING MYB DOMAIN-CONTAINING PROTEIN-LIKE"/>
    <property type="match status" value="1"/>
</dbReference>
<dbReference type="InterPro" id="IPR045026">
    <property type="entry name" value="LIMYB"/>
</dbReference>
<organism evidence="2 3">
    <name type="scientific">Rhododendron williamsianum</name>
    <dbReference type="NCBI Taxonomy" id="262921"/>
    <lineage>
        <taxon>Eukaryota</taxon>
        <taxon>Viridiplantae</taxon>
        <taxon>Streptophyta</taxon>
        <taxon>Embryophyta</taxon>
        <taxon>Tracheophyta</taxon>
        <taxon>Spermatophyta</taxon>
        <taxon>Magnoliopsida</taxon>
        <taxon>eudicotyledons</taxon>
        <taxon>Gunneridae</taxon>
        <taxon>Pentapetalae</taxon>
        <taxon>asterids</taxon>
        <taxon>Ericales</taxon>
        <taxon>Ericaceae</taxon>
        <taxon>Ericoideae</taxon>
        <taxon>Rhodoreae</taxon>
        <taxon>Rhododendron</taxon>
    </lineage>
</organism>
<feature type="non-terminal residue" evidence="2">
    <location>
        <position position="1"/>
    </location>
</feature>